<evidence type="ECO:0000313" key="3">
    <source>
        <dbReference type="Proteomes" id="UP001239085"/>
    </source>
</evidence>
<keyword evidence="1" id="KW-0472">Membrane</keyword>
<dbReference type="RefSeq" id="WP_307358795.1">
    <property type="nucleotide sequence ID" value="NZ_JAUSXK010000001.1"/>
</dbReference>
<keyword evidence="1" id="KW-0812">Transmembrane</keyword>
<feature type="transmembrane region" description="Helical" evidence="1">
    <location>
        <begin position="294"/>
        <end position="319"/>
    </location>
</feature>
<evidence type="ECO:0000256" key="1">
    <source>
        <dbReference type="SAM" id="Phobius"/>
    </source>
</evidence>
<feature type="transmembrane region" description="Helical" evidence="1">
    <location>
        <begin position="174"/>
        <end position="197"/>
    </location>
</feature>
<keyword evidence="3" id="KW-1185">Reference proteome</keyword>
<feature type="transmembrane region" description="Helical" evidence="1">
    <location>
        <begin position="142"/>
        <end position="162"/>
    </location>
</feature>
<feature type="transmembrane region" description="Helical" evidence="1">
    <location>
        <begin position="235"/>
        <end position="258"/>
    </location>
</feature>
<proteinExistence type="predicted"/>
<reference evidence="2 3" key="1">
    <citation type="submission" date="2023-07" db="EMBL/GenBank/DDBJ databases">
        <title>Comparative genomics of wheat-associated soil bacteria to identify genetic determinants of phenazine resistance.</title>
        <authorList>
            <person name="Mouncey N."/>
        </authorList>
    </citation>
    <scope>NUCLEOTIDE SEQUENCE [LARGE SCALE GENOMIC DNA]</scope>
    <source>
        <strain evidence="2 3">W2I7</strain>
    </source>
</reference>
<comment type="caution">
    <text evidence="2">The sequence shown here is derived from an EMBL/GenBank/DDBJ whole genome shotgun (WGS) entry which is preliminary data.</text>
</comment>
<dbReference type="EMBL" id="JAUSXK010000001">
    <property type="protein sequence ID" value="MDQ0642758.1"/>
    <property type="molecule type" value="Genomic_DNA"/>
</dbReference>
<feature type="transmembrane region" description="Helical" evidence="1">
    <location>
        <begin position="46"/>
        <end position="68"/>
    </location>
</feature>
<evidence type="ECO:0000313" key="2">
    <source>
        <dbReference type="EMBL" id="MDQ0642758.1"/>
    </source>
</evidence>
<feature type="transmembrane region" description="Helical" evidence="1">
    <location>
        <begin position="339"/>
        <end position="357"/>
    </location>
</feature>
<feature type="transmembrane region" description="Helical" evidence="1">
    <location>
        <begin position="20"/>
        <end position="40"/>
    </location>
</feature>
<dbReference type="Proteomes" id="UP001239085">
    <property type="component" value="Unassembled WGS sequence"/>
</dbReference>
<feature type="transmembrane region" description="Helical" evidence="1">
    <location>
        <begin position="88"/>
        <end position="106"/>
    </location>
</feature>
<protein>
    <submittedName>
        <fullName evidence="2">Uncharacterized protein</fullName>
    </submittedName>
</protein>
<name>A0ABU0P609_9MICO</name>
<gene>
    <name evidence="2" type="ORF">QFZ46_000918</name>
</gene>
<keyword evidence="1" id="KW-1133">Transmembrane helix</keyword>
<sequence>MPQPLRTFGRILARHWPALIAWYLGGEALHQLLVQLAGFVGGYTTLGGLLLLPLAVAAKLIAYVAMYLTVRRSLPHVVRPEGEGYREFAVAILVSILPFFAFYSAWGMLNADLIEFFNIASSVAFFDTKFDAEQLADRGGRVSVGALPIAVLVIALALRLALSKYSSRLPSWTLALAAYAEVLWTFMLFTLVVQWWAGVEEWLGGTVGMGWLQGIGDWFAINIAPVAALWEGVQWLIGVLAAVLLVPAAWLAVAGVIYGTTFDSAPAVVQRGLAALRGTAATLSRTLLQRFESLWAAVAVVWRGGPVIFGGAVLAYALWALAERLGTRGLLQLIGGHETWFWSAFLPLITIAVAVIAEPLRVAIVATVYDAVIARPEAGLEAREMEAGAGVHTLPSRLDGEAGHLAEFAGNVEVERADGIVRDEEDSKDRVGE</sequence>
<organism evidence="2 3">
    <name type="scientific">Microbacterium murale</name>
    <dbReference type="NCBI Taxonomy" id="1081040"/>
    <lineage>
        <taxon>Bacteria</taxon>
        <taxon>Bacillati</taxon>
        <taxon>Actinomycetota</taxon>
        <taxon>Actinomycetes</taxon>
        <taxon>Micrococcales</taxon>
        <taxon>Microbacteriaceae</taxon>
        <taxon>Microbacterium</taxon>
    </lineage>
</organism>
<accession>A0ABU0P609</accession>